<organism evidence="2 3">
    <name type="scientific">Caenorhabditis tropicalis</name>
    <dbReference type="NCBI Taxonomy" id="1561998"/>
    <lineage>
        <taxon>Eukaryota</taxon>
        <taxon>Metazoa</taxon>
        <taxon>Ecdysozoa</taxon>
        <taxon>Nematoda</taxon>
        <taxon>Chromadorea</taxon>
        <taxon>Rhabditida</taxon>
        <taxon>Rhabditina</taxon>
        <taxon>Rhabditomorpha</taxon>
        <taxon>Rhabditoidea</taxon>
        <taxon>Rhabditidae</taxon>
        <taxon>Peloderinae</taxon>
        <taxon>Caenorhabditis</taxon>
    </lineage>
</organism>
<accession>A0A1I7TA62</accession>
<reference evidence="3" key="1">
    <citation type="submission" date="2016-11" db="UniProtKB">
        <authorList>
            <consortium name="WormBaseParasite"/>
        </authorList>
    </citation>
    <scope>IDENTIFICATION</scope>
</reference>
<feature type="compositionally biased region" description="Low complexity" evidence="1">
    <location>
        <begin position="89"/>
        <end position="99"/>
    </location>
</feature>
<evidence type="ECO:0000313" key="2">
    <source>
        <dbReference type="Proteomes" id="UP000095282"/>
    </source>
</evidence>
<protein>
    <submittedName>
        <fullName evidence="3">Ovule protein</fullName>
    </submittedName>
</protein>
<feature type="region of interest" description="Disordered" evidence="1">
    <location>
        <begin position="1"/>
        <end position="21"/>
    </location>
</feature>
<dbReference type="Proteomes" id="UP000095282">
    <property type="component" value="Unplaced"/>
</dbReference>
<evidence type="ECO:0000313" key="3">
    <source>
        <dbReference type="WBParaSite" id="Csp11.Scaffold562.g3928.t1"/>
    </source>
</evidence>
<dbReference type="AlphaFoldDB" id="A0A1I7TA62"/>
<feature type="compositionally biased region" description="Basic residues" evidence="1">
    <location>
        <begin position="144"/>
        <end position="159"/>
    </location>
</feature>
<dbReference type="WBParaSite" id="Csp11.Scaffold562.g3928.t1">
    <property type="protein sequence ID" value="Csp11.Scaffold562.g3928.t1"/>
    <property type="gene ID" value="Csp11.Scaffold562.g3928"/>
</dbReference>
<evidence type="ECO:0000256" key="1">
    <source>
        <dbReference type="SAM" id="MobiDB-lite"/>
    </source>
</evidence>
<feature type="compositionally biased region" description="Low complexity" evidence="1">
    <location>
        <begin position="69"/>
        <end position="81"/>
    </location>
</feature>
<name>A0A1I7TA62_9PELO</name>
<feature type="compositionally biased region" description="Polar residues" evidence="1">
    <location>
        <begin position="1"/>
        <end position="11"/>
    </location>
</feature>
<feature type="region of interest" description="Disordered" evidence="1">
    <location>
        <begin position="69"/>
        <end position="179"/>
    </location>
</feature>
<sequence>MSSAGNTSSIDSGFFPMTSQERPENDYTIQDLSFSSAATWRHASSSTTGIRNDLVINSNFFWLNTPAATTTSTGSTTPPQAAEEDAHKTQQTPVTVVPPGSSVMYTPESPEDPFPLPSNQHDIHVERLKPRQRTSKIEPYPTRKVWKPLLPRHPHHLNPLRKNNLPSQKPSQKHKDLKK</sequence>
<keyword evidence="2" id="KW-1185">Reference proteome</keyword>
<proteinExistence type="predicted"/>